<name>A0ABS9MTG7_9BURK</name>
<proteinExistence type="predicted"/>
<sequence length="109" mass="12121">MKEATEQAGRSSNGHKPGIPMKRHSGLNSLMTGKDWLPPEFATRALKNWYFLSAHSFMPGELGNTIGVAESPTGLIRRQIAPGLRIPTFNVHWLLLAAKLRHPYCSRLS</sequence>
<accession>A0ABS9MTG7</accession>
<dbReference type="Proteomes" id="UP001297600">
    <property type="component" value="Unassembled WGS sequence"/>
</dbReference>
<protein>
    <submittedName>
        <fullName evidence="2">Uncharacterized protein</fullName>
    </submittedName>
</protein>
<organism evidence="2 3">
    <name type="scientific">Mesosutterella porci</name>
    <dbReference type="NCBI Taxonomy" id="2915351"/>
    <lineage>
        <taxon>Bacteria</taxon>
        <taxon>Pseudomonadati</taxon>
        <taxon>Pseudomonadota</taxon>
        <taxon>Betaproteobacteria</taxon>
        <taxon>Burkholderiales</taxon>
        <taxon>Sutterellaceae</taxon>
        <taxon>Mesosutterella</taxon>
    </lineage>
</organism>
<gene>
    <name evidence="2" type="ORF">MAF45_09575</name>
</gene>
<keyword evidence="3" id="KW-1185">Reference proteome</keyword>
<reference evidence="2 3" key="1">
    <citation type="submission" date="2022-02" db="EMBL/GenBank/DDBJ databases">
        <title>Mesosutterella porci, a novel member of the family Sutterellaceae from pig feces.</title>
        <authorList>
            <person name="Wylensek D."/>
            <person name="Clavel T."/>
        </authorList>
    </citation>
    <scope>NUCLEOTIDE SEQUENCE [LARGE SCALE GENOMIC DNA]</scope>
    <source>
        <strain evidence="3">oilRF-744-wt-GAM-9</strain>
    </source>
</reference>
<dbReference type="EMBL" id="JAKNCT010000012">
    <property type="protein sequence ID" value="MCG5031687.1"/>
    <property type="molecule type" value="Genomic_DNA"/>
</dbReference>
<evidence type="ECO:0000256" key="1">
    <source>
        <dbReference type="SAM" id="MobiDB-lite"/>
    </source>
</evidence>
<evidence type="ECO:0000313" key="2">
    <source>
        <dbReference type="EMBL" id="MCG5031687.1"/>
    </source>
</evidence>
<evidence type="ECO:0000313" key="3">
    <source>
        <dbReference type="Proteomes" id="UP001297600"/>
    </source>
</evidence>
<comment type="caution">
    <text evidence="2">The sequence shown here is derived from an EMBL/GenBank/DDBJ whole genome shotgun (WGS) entry which is preliminary data.</text>
</comment>
<feature type="region of interest" description="Disordered" evidence="1">
    <location>
        <begin position="1"/>
        <end position="25"/>
    </location>
</feature>
<dbReference type="RefSeq" id="WP_237980051.1">
    <property type="nucleotide sequence ID" value="NZ_JAKNCT010000012.1"/>
</dbReference>